<reference evidence="2 3" key="1">
    <citation type="journal article" date="2015" name="Genome Biol.">
        <title>Comparative genomics of Steinernema reveals deeply conserved gene regulatory networks.</title>
        <authorList>
            <person name="Dillman A.R."/>
            <person name="Macchietto M."/>
            <person name="Porter C.F."/>
            <person name="Rogers A."/>
            <person name="Williams B."/>
            <person name="Antoshechkin I."/>
            <person name="Lee M.M."/>
            <person name="Goodwin Z."/>
            <person name="Lu X."/>
            <person name="Lewis E.E."/>
            <person name="Goodrich-Blair H."/>
            <person name="Stock S.P."/>
            <person name="Adams B.J."/>
            <person name="Sternberg P.W."/>
            <person name="Mortazavi A."/>
        </authorList>
    </citation>
    <scope>NUCLEOTIDE SEQUENCE [LARGE SCALE GENOMIC DNA]</scope>
    <source>
        <strain evidence="2 3">ALL</strain>
    </source>
</reference>
<dbReference type="InterPro" id="IPR016186">
    <property type="entry name" value="C-type_lectin-like/link_sf"/>
</dbReference>
<dbReference type="EMBL" id="AZBU02000005">
    <property type="protein sequence ID" value="TKR76665.1"/>
    <property type="molecule type" value="Genomic_DNA"/>
</dbReference>
<evidence type="ECO:0000313" key="2">
    <source>
        <dbReference type="EMBL" id="TKR76665.1"/>
    </source>
</evidence>
<dbReference type="SUPFAM" id="SSF56436">
    <property type="entry name" value="C-type lectin-like"/>
    <property type="match status" value="1"/>
</dbReference>
<dbReference type="Gene3D" id="3.10.100.10">
    <property type="entry name" value="Mannose-Binding Protein A, subunit A"/>
    <property type="match status" value="1"/>
</dbReference>
<evidence type="ECO:0000256" key="1">
    <source>
        <dbReference type="SAM" id="SignalP"/>
    </source>
</evidence>
<protein>
    <recommendedName>
        <fullName evidence="4">C-type lectin domain-containing protein</fullName>
    </recommendedName>
</protein>
<sequence length="299" mass="33531">MRTLIILGLALLSQAENMVHYRILSAKTIQGIPVGDTIEASTLEECGNTWLELLEAIAITFNSKTRECSGFSQIYGFKIEASTDVYVVLDNSTDVSEVGKRQLLNDISKLLSSYLKKAYFSLIPLSSSIFWDVYDKANLYKACNDNFNYSQAASIHSKEEEELICVLRISSLIRLLTCLATLESGSLAGYLGFKLGLSLSHPDNYARLSAWTWTDGSPMDYWNFRSAWMCGNCATMRCTHGGLYWRPERNLKGRNSWLRSSTVACRLPQAFFSNMDQIAKSIGFRSGELEGHTDLSQIQ</sequence>
<evidence type="ECO:0000313" key="3">
    <source>
        <dbReference type="Proteomes" id="UP000298663"/>
    </source>
</evidence>
<organism evidence="2 3">
    <name type="scientific">Steinernema carpocapsae</name>
    <name type="common">Entomopathogenic nematode</name>
    <dbReference type="NCBI Taxonomy" id="34508"/>
    <lineage>
        <taxon>Eukaryota</taxon>
        <taxon>Metazoa</taxon>
        <taxon>Ecdysozoa</taxon>
        <taxon>Nematoda</taxon>
        <taxon>Chromadorea</taxon>
        <taxon>Rhabditida</taxon>
        <taxon>Tylenchina</taxon>
        <taxon>Panagrolaimomorpha</taxon>
        <taxon>Strongyloidoidea</taxon>
        <taxon>Steinernematidae</taxon>
        <taxon>Steinernema</taxon>
    </lineage>
</organism>
<keyword evidence="1" id="KW-0732">Signal</keyword>
<accession>A0A4V6XW37</accession>
<gene>
    <name evidence="2" type="ORF">L596_017774</name>
</gene>
<reference evidence="2 3" key="2">
    <citation type="journal article" date="2019" name="G3 (Bethesda)">
        <title>Hybrid Assembly of the Genome of the Entomopathogenic Nematode Steinernema carpocapsae Identifies the X-Chromosome.</title>
        <authorList>
            <person name="Serra L."/>
            <person name="Macchietto M."/>
            <person name="Macias-Munoz A."/>
            <person name="McGill C.J."/>
            <person name="Rodriguez I.M."/>
            <person name="Rodriguez B."/>
            <person name="Murad R."/>
            <person name="Mortazavi A."/>
        </authorList>
    </citation>
    <scope>NUCLEOTIDE SEQUENCE [LARGE SCALE GENOMIC DNA]</scope>
    <source>
        <strain evidence="2 3">ALL</strain>
    </source>
</reference>
<dbReference type="OrthoDB" id="5908920at2759"/>
<name>A0A4V6XW37_STECR</name>
<dbReference type="InterPro" id="IPR016187">
    <property type="entry name" value="CTDL_fold"/>
</dbReference>
<feature type="signal peptide" evidence="1">
    <location>
        <begin position="1"/>
        <end position="15"/>
    </location>
</feature>
<feature type="chain" id="PRO_5020949421" description="C-type lectin domain-containing protein" evidence="1">
    <location>
        <begin position="16"/>
        <end position="299"/>
    </location>
</feature>
<dbReference type="AlphaFoldDB" id="A0A4V6XW37"/>
<evidence type="ECO:0008006" key="4">
    <source>
        <dbReference type="Google" id="ProtNLM"/>
    </source>
</evidence>
<comment type="caution">
    <text evidence="2">The sequence shown here is derived from an EMBL/GenBank/DDBJ whole genome shotgun (WGS) entry which is preliminary data.</text>
</comment>
<dbReference type="Proteomes" id="UP000298663">
    <property type="component" value="Unassembled WGS sequence"/>
</dbReference>
<keyword evidence="3" id="KW-1185">Reference proteome</keyword>
<proteinExistence type="predicted"/>